<evidence type="ECO:0000313" key="3">
    <source>
        <dbReference type="Proteomes" id="UP000050823"/>
    </source>
</evidence>
<evidence type="ECO:0000259" key="1">
    <source>
        <dbReference type="Pfam" id="PF14278"/>
    </source>
</evidence>
<name>A0AA89L564_9LACO</name>
<proteinExistence type="predicted"/>
<dbReference type="InterPro" id="IPR009057">
    <property type="entry name" value="Homeodomain-like_sf"/>
</dbReference>
<dbReference type="EMBL" id="AYZB01000005">
    <property type="protein sequence ID" value="KRM24042.1"/>
    <property type="molecule type" value="Genomic_DNA"/>
</dbReference>
<organism evidence="2 3">
    <name type="scientific">Latilactobacillus graminis DSM 20719</name>
    <dbReference type="NCBI Taxonomy" id="1423752"/>
    <lineage>
        <taxon>Bacteria</taxon>
        <taxon>Bacillati</taxon>
        <taxon>Bacillota</taxon>
        <taxon>Bacilli</taxon>
        <taxon>Lactobacillales</taxon>
        <taxon>Lactobacillaceae</taxon>
        <taxon>Latilactobacillus</taxon>
    </lineage>
</organism>
<sequence>MGEDMTRRYTTKQYMAMVLIELLMDQKASKLTVATFLKTANLSRTTFYNHFPTGMCGLFCWTLEQQIIQKVDESIEKGNWESGCHAVVEFIAQYQLFCLNLYHLADYPERCRFFERVMKQTIHKALGQYQERYTIVQLNHLEDFYSGALIQQLDRWFENNLQTAPEVIDERLCFNLKQLEQIVKSD</sequence>
<dbReference type="Gene3D" id="1.10.357.10">
    <property type="entry name" value="Tetracycline Repressor, domain 2"/>
    <property type="match status" value="1"/>
</dbReference>
<dbReference type="InterPro" id="IPR039532">
    <property type="entry name" value="TetR_C_Firmicutes"/>
</dbReference>
<accession>A0AA89L564</accession>
<dbReference type="SUPFAM" id="SSF46689">
    <property type="entry name" value="Homeodomain-like"/>
    <property type="match status" value="1"/>
</dbReference>
<protein>
    <recommendedName>
        <fullName evidence="1">Transcriptional regulator TetR C-terminal Firmicutes type domain-containing protein</fullName>
    </recommendedName>
</protein>
<feature type="domain" description="Transcriptional regulator TetR C-terminal Firmicutes type" evidence="1">
    <location>
        <begin position="79"/>
        <end position="173"/>
    </location>
</feature>
<dbReference type="Proteomes" id="UP000050823">
    <property type="component" value="Unassembled WGS sequence"/>
</dbReference>
<reference evidence="2 3" key="1">
    <citation type="journal article" date="2015" name="Genome Announc.">
        <title>Expanding the biotechnology potential of lactobacilli through comparative genomics of 213 strains and associated genera.</title>
        <authorList>
            <person name="Sun Z."/>
            <person name="Harris H.M."/>
            <person name="McCann A."/>
            <person name="Guo C."/>
            <person name="Argimon S."/>
            <person name="Zhang W."/>
            <person name="Yang X."/>
            <person name="Jeffery I.B."/>
            <person name="Cooney J.C."/>
            <person name="Kagawa T.F."/>
            <person name="Liu W."/>
            <person name="Song Y."/>
            <person name="Salvetti E."/>
            <person name="Wrobel A."/>
            <person name="Rasinkangas P."/>
            <person name="Parkhill J."/>
            <person name="Rea M.C."/>
            <person name="O'Sullivan O."/>
            <person name="Ritari J."/>
            <person name="Douillard F.P."/>
            <person name="Paul Ross R."/>
            <person name="Yang R."/>
            <person name="Briner A.E."/>
            <person name="Felis G.E."/>
            <person name="de Vos W.M."/>
            <person name="Barrangou R."/>
            <person name="Klaenhammer T.R."/>
            <person name="Caufield P.W."/>
            <person name="Cui Y."/>
            <person name="Zhang H."/>
            <person name="O'Toole P.W."/>
        </authorList>
    </citation>
    <scope>NUCLEOTIDE SEQUENCE [LARGE SCALE GENOMIC DNA]</scope>
    <source>
        <strain evidence="2 3">DSM 20719</strain>
    </source>
</reference>
<evidence type="ECO:0000313" key="2">
    <source>
        <dbReference type="EMBL" id="KRM24042.1"/>
    </source>
</evidence>
<dbReference type="AlphaFoldDB" id="A0AA89L564"/>
<dbReference type="Pfam" id="PF14278">
    <property type="entry name" value="TetR_C_8"/>
    <property type="match status" value="1"/>
</dbReference>
<comment type="caution">
    <text evidence="2">The sequence shown here is derived from an EMBL/GenBank/DDBJ whole genome shotgun (WGS) entry which is preliminary data.</text>
</comment>
<gene>
    <name evidence="2" type="ORF">FC90_GL001286</name>
</gene>